<comment type="caution">
    <text evidence="1">The sequence shown here is derived from an EMBL/GenBank/DDBJ whole genome shotgun (WGS) entry which is preliminary data.</text>
</comment>
<proteinExistence type="predicted"/>
<protein>
    <submittedName>
        <fullName evidence="1">Uncharacterized protein</fullName>
    </submittedName>
</protein>
<reference evidence="1" key="1">
    <citation type="submission" date="2021-02" db="EMBL/GenBank/DDBJ databases">
        <title>Psilocybe cubensis genome.</title>
        <authorList>
            <person name="Mckernan K.J."/>
            <person name="Crawford S."/>
            <person name="Trippe A."/>
            <person name="Kane L.T."/>
            <person name="Mclaughlin S."/>
        </authorList>
    </citation>
    <scope>NUCLEOTIDE SEQUENCE [LARGE SCALE GENOMIC DNA]</scope>
    <source>
        <strain evidence="1">MGC-MH-2018</strain>
    </source>
</reference>
<dbReference type="EMBL" id="JAFIQS010000013">
    <property type="protein sequence ID" value="KAG5163990.1"/>
    <property type="molecule type" value="Genomic_DNA"/>
</dbReference>
<evidence type="ECO:0000313" key="1">
    <source>
        <dbReference type="EMBL" id="KAG5163990.1"/>
    </source>
</evidence>
<gene>
    <name evidence="1" type="ORF">JR316_011187</name>
</gene>
<sequence>MSASTNPPRYPRSLRACAFSTDLPPIPEATKQFIKDRITIVERAIGDKYLAMLAFHEVLDLMEATEPTGEWYGYFVSARIVQIFAEIHAEHASHS</sequence>
<name>A0A8H7XLX6_PSICU</name>
<dbReference type="AlphaFoldDB" id="A0A8H7XLX6"/>
<organism evidence="1">
    <name type="scientific">Psilocybe cubensis</name>
    <name type="common">Psychedelic mushroom</name>
    <name type="synonym">Stropharia cubensis</name>
    <dbReference type="NCBI Taxonomy" id="181762"/>
    <lineage>
        <taxon>Eukaryota</taxon>
        <taxon>Fungi</taxon>
        <taxon>Dikarya</taxon>
        <taxon>Basidiomycota</taxon>
        <taxon>Agaricomycotina</taxon>
        <taxon>Agaricomycetes</taxon>
        <taxon>Agaricomycetidae</taxon>
        <taxon>Agaricales</taxon>
        <taxon>Agaricineae</taxon>
        <taxon>Strophariaceae</taxon>
        <taxon>Psilocybe</taxon>
    </lineage>
</organism>
<accession>A0A8H7XLX6</accession>